<dbReference type="CDD" id="cd00093">
    <property type="entry name" value="HTH_XRE"/>
    <property type="match status" value="1"/>
</dbReference>
<protein>
    <submittedName>
        <fullName evidence="2">Uncharacterized protein</fullName>
    </submittedName>
</protein>
<dbReference type="AlphaFoldDB" id="A0A6S6RB41"/>
<accession>A0A6S6RB41</accession>
<evidence type="ECO:0000313" key="3">
    <source>
        <dbReference type="Proteomes" id="UP000515561"/>
    </source>
</evidence>
<dbReference type="InterPro" id="IPR010982">
    <property type="entry name" value="Lambda_DNA-bd_dom_sf"/>
</dbReference>
<dbReference type="Pfam" id="PF01381">
    <property type="entry name" value="HTH_3"/>
    <property type="match status" value="1"/>
</dbReference>
<dbReference type="PANTHER" id="PTHR46558:SF11">
    <property type="entry name" value="HTH-TYPE TRANSCRIPTIONAL REGULATOR XRE"/>
    <property type="match status" value="1"/>
</dbReference>
<evidence type="ECO:0000256" key="1">
    <source>
        <dbReference type="ARBA" id="ARBA00023125"/>
    </source>
</evidence>
<dbReference type="PANTHER" id="PTHR46558">
    <property type="entry name" value="TRACRIPTIONAL REGULATORY PROTEIN-RELATED-RELATED"/>
    <property type="match status" value="1"/>
</dbReference>
<evidence type="ECO:0000313" key="2">
    <source>
        <dbReference type="EMBL" id="BCJ96710.1"/>
    </source>
</evidence>
<dbReference type="KEGG" id="acel:acsn021_42790"/>
<dbReference type="PROSITE" id="PS50943">
    <property type="entry name" value="HTH_CROC1"/>
    <property type="match status" value="1"/>
</dbReference>
<dbReference type="RefSeq" id="WP_184092077.1">
    <property type="nucleotide sequence ID" value="NZ_AP023367.1"/>
</dbReference>
<dbReference type="Proteomes" id="UP000515561">
    <property type="component" value="Chromosome"/>
</dbReference>
<dbReference type="InterPro" id="IPR001387">
    <property type="entry name" value="Cro/C1-type_HTH"/>
</dbReference>
<keyword evidence="1" id="KW-0238">DNA-binding</keyword>
<dbReference type="GO" id="GO:0003677">
    <property type="term" value="F:DNA binding"/>
    <property type="evidence" value="ECO:0007669"/>
    <property type="project" value="UniProtKB-KW"/>
</dbReference>
<dbReference type="SUPFAM" id="SSF47413">
    <property type="entry name" value="lambda repressor-like DNA-binding domains"/>
    <property type="match status" value="1"/>
</dbReference>
<dbReference type="SMART" id="SM00530">
    <property type="entry name" value="HTH_XRE"/>
    <property type="match status" value="1"/>
</dbReference>
<name>A0A6S6RB41_9FIRM</name>
<proteinExistence type="predicted"/>
<sequence>MSFGKNLEKIRKEHKISQAKLGSALGITQQMISSYEKDISSPNIDSLIKIADFFQMSVDDLIGHVVKSENGESQKARLNLLFDSLSSEDKERCLLILNTLLLDRGETVERKRKVI</sequence>
<reference evidence="2 3" key="1">
    <citation type="journal article" date="2016" name="Int. J. Syst. Evol. Microbiol.">
        <title>Descriptions of Anaerotaenia torta gen. nov., sp. nov. and Anaerocolumna cellulosilytica gen. nov., sp. nov. isolated from a methanogenic reactor of cattle waste.</title>
        <authorList>
            <person name="Uek A."/>
            <person name="Ohtaki Y."/>
            <person name="Kaku N."/>
            <person name="Ueki K."/>
        </authorList>
    </citation>
    <scope>NUCLEOTIDE SEQUENCE [LARGE SCALE GENOMIC DNA]</scope>
    <source>
        <strain evidence="2 3">SN021</strain>
    </source>
</reference>
<gene>
    <name evidence="2" type="ORF">acsn021_42790</name>
</gene>
<dbReference type="EMBL" id="AP023367">
    <property type="protein sequence ID" value="BCJ96710.1"/>
    <property type="molecule type" value="Genomic_DNA"/>
</dbReference>
<keyword evidence="3" id="KW-1185">Reference proteome</keyword>
<dbReference type="Gene3D" id="1.10.260.40">
    <property type="entry name" value="lambda repressor-like DNA-binding domains"/>
    <property type="match status" value="1"/>
</dbReference>
<organism evidence="2 3">
    <name type="scientific">Anaerocolumna cellulosilytica</name>
    <dbReference type="NCBI Taxonomy" id="433286"/>
    <lineage>
        <taxon>Bacteria</taxon>
        <taxon>Bacillati</taxon>
        <taxon>Bacillota</taxon>
        <taxon>Clostridia</taxon>
        <taxon>Lachnospirales</taxon>
        <taxon>Lachnospiraceae</taxon>
        <taxon>Anaerocolumna</taxon>
    </lineage>
</organism>